<evidence type="ECO:0000313" key="1">
    <source>
        <dbReference type="EMBL" id="KOS19995.1"/>
    </source>
</evidence>
<proteinExistence type="predicted"/>
<dbReference type="Proteomes" id="UP000053831">
    <property type="component" value="Unassembled WGS sequence"/>
</dbReference>
<name>A0A0N0RTK0_ESCWE</name>
<evidence type="ECO:0000313" key="2">
    <source>
        <dbReference type="Proteomes" id="UP000053831"/>
    </source>
</evidence>
<dbReference type="OrthoDB" id="5350472at2759"/>
<sequence>MRELNPSYKQAEPLSTMFKILVFPTKYTYAGRAMTIPFYNPYDLLGLFLGLLGPAEQGANQYNYFLPLSAVYARWCSRLAGKGKGGPQPAGVGPWPFMFQCSWRPLSNADPRRIFFLGASLGGDDFSKEGRGDAWREALQRRRFDVAFRSAEHVLFLQDEFNNITDVVAGAKNNPGNCAETYTFTHTVQSVKTDNRALHGLALRRDLLIKKKFPTTYDESHYRGQLSGPCPTCAHALGRAGGVEANFKNGASG</sequence>
<organism evidence="1 2">
    <name type="scientific">Escovopsis weberi</name>
    <dbReference type="NCBI Taxonomy" id="150374"/>
    <lineage>
        <taxon>Eukaryota</taxon>
        <taxon>Fungi</taxon>
        <taxon>Dikarya</taxon>
        <taxon>Ascomycota</taxon>
        <taxon>Pezizomycotina</taxon>
        <taxon>Sordariomycetes</taxon>
        <taxon>Hypocreomycetidae</taxon>
        <taxon>Hypocreales</taxon>
        <taxon>Hypocreaceae</taxon>
        <taxon>Escovopsis</taxon>
    </lineage>
</organism>
<gene>
    <name evidence="1" type="ORF">ESCO_005591</name>
</gene>
<protein>
    <submittedName>
        <fullName evidence="1">Uncharacterized protein</fullName>
    </submittedName>
</protein>
<dbReference type="EMBL" id="LGSR01000019">
    <property type="protein sequence ID" value="KOS19995.1"/>
    <property type="molecule type" value="Genomic_DNA"/>
</dbReference>
<dbReference type="AlphaFoldDB" id="A0A0N0RTK0"/>
<reference evidence="1 2" key="1">
    <citation type="submission" date="2015-07" db="EMBL/GenBank/DDBJ databases">
        <title>The genome of the fungus Escovopsis weberi, a specialized disease agent of ant agriculture.</title>
        <authorList>
            <person name="de Man T.J."/>
            <person name="Stajich J.E."/>
            <person name="Kubicek C.P."/>
            <person name="Chenthamara K."/>
            <person name="Atanasova L."/>
            <person name="Druzhinina I.S."/>
            <person name="Birnbaum S."/>
            <person name="Barribeau S.M."/>
            <person name="Teiling C."/>
            <person name="Suen G."/>
            <person name="Currie C."/>
            <person name="Gerardo N.M."/>
        </authorList>
    </citation>
    <scope>NUCLEOTIDE SEQUENCE [LARGE SCALE GENOMIC DNA]</scope>
</reference>
<comment type="caution">
    <text evidence="1">The sequence shown here is derived from an EMBL/GenBank/DDBJ whole genome shotgun (WGS) entry which is preliminary data.</text>
</comment>
<keyword evidence="2" id="KW-1185">Reference proteome</keyword>
<accession>A0A0N0RTK0</accession>